<dbReference type="AlphaFoldDB" id="A0A7W2D6M9"/>
<keyword evidence="2" id="KW-1185">Reference proteome</keyword>
<protein>
    <submittedName>
        <fullName evidence="1">Uncharacterized protein</fullName>
    </submittedName>
</protein>
<evidence type="ECO:0000313" key="2">
    <source>
        <dbReference type="Proteomes" id="UP000586976"/>
    </source>
</evidence>
<reference evidence="1 2" key="1">
    <citation type="submission" date="2020-07" db="EMBL/GenBank/DDBJ databases">
        <title>Streptomyces isolated from Indian soil.</title>
        <authorList>
            <person name="Mandal S."/>
            <person name="Maiti P.K."/>
        </authorList>
    </citation>
    <scope>NUCLEOTIDE SEQUENCE [LARGE SCALE GENOMIC DNA]</scope>
    <source>
        <strain evidence="1 2">PSKA54</strain>
    </source>
</reference>
<gene>
    <name evidence="1" type="ORF">H1V43_31270</name>
</gene>
<dbReference type="Pfam" id="PF01744">
    <property type="entry name" value="GLTT"/>
    <property type="match status" value="1"/>
</dbReference>
<dbReference type="Proteomes" id="UP000586976">
    <property type="component" value="Unassembled WGS sequence"/>
</dbReference>
<accession>A0A7W2D6M9</accession>
<proteinExistence type="predicted"/>
<sequence>MSICCGCSSRSVRRDGYDRRAARAAGLPAAGLPAAGLPAAGFPTAGFSAVGIPAPRIPADGHEDHL</sequence>
<dbReference type="InterPro" id="IPR008164">
    <property type="entry name" value="XGLTT_rpt"/>
</dbReference>
<evidence type="ECO:0000313" key="1">
    <source>
        <dbReference type="EMBL" id="MBA4865746.1"/>
    </source>
</evidence>
<organism evidence="1 2">
    <name type="scientific">Streptomyces himalayensis subsp. aureolus</name>
    <dbReference type="NCBI Taxonomy" id="2758039"/>
    <lineage>
        <taxon>Bacteria</taxon>
        <taxon>Bacillati</taxon>
        <taxon>Actinomycetota</taxon>
        <taxon>Actinomycetes</taxon>
        <taxon>Kitasatosporales</taxon>
        <taxon>Streptomycetaceae</taxon>
        <taxon>Streptomyces</taxon>
        <taxon>Streptomyces himalayensis</taxon>
    </lineage>
</organism>
<name>A0A7W2D6M9_9ACTN</name>
<comment type="caution">
    <text evidence="1">The sequence shown here is derived from an EMBL/GenBank/DDBJ whole genome shotgun (WGS) entry which is preliminary data.</text>
</comment>
<dbReference type="EMBL" id="JACEQY010000046">
    <property type="protein sequence ID" value="MBA4865746.1"/>
    <property type="molecule type" value="Genomic_DNA"/>
</dbReference>